<name>A0A2M7B9J9_9BACT</name>
<dbReference type="Proteomes" id="UP000228561">
    <property type="component" value="Unassembled WGS sequence"/>
</dbReference>
<dbReference type="AlphaFoldDB" id="A0A2M7B9J9"/>
<dbReference type="EMBL" id="PEVG01000005">
    <property type="protein sequence ID" value="PIU99763.1"/>
    <property type="molecule type" value="Genomic_DNA"/>
</dbReference>
<comment type="caution">
    <text evidence="1">The sequence shown here is derived from an EMBL/GenBank/DDBJ whole genome shotgun (WGS) entry which is preliminary data.</text>
</comment>
<evidence type="ECO:0000313" key="2">
    <source>
        <dbReference type="Proteomes" id="UP000228561"/>
    </source>
</evidence>
<protein>
    <submittedName>
        <fullName evidence="1">Uncharacterized protein</fullName>
    </submittedName>
</protein>
<proteinExistence type="predicted"/>
<accession>A0A2M7B9J9</accession>
<gene>
    <name evidence="1" type="ORF">COS58_00620</name>
</gene>
<sequence length="253" mass="30284">MSDVKKQWKEREELSIGELEDIWFANRNLEMARSIILAVKDFQKITLEEKLEFLQSVLYEQNNLSRESEFQYICNPLLETFLFLLPEWKQESSDRNGRPYARLILVLLSKKDFYSYINISAGQVKKFVHSYLNNVRKEDMKEYPIIDVLINNRMFKELVNYNFVSDETIKTLWDFLFTKPGNYADEYLKIINLDHFLNVRREPNSDRMKELLCSWDKIENRHALSTLWTLLAKKGELQKIFGVEKTEEIKKTE</sequence>
<organism evidence="1 2">
    <name type="scientific">Candidatus Tagabacteria bacterium CG03_land_8_20_14_0_80_41_22</name>
    <dbReference type="NCBI Taxonomy" id="1975020"/>
    <lineage>
        <taxon>Bacteria</taxon>
        <taxon>Candidatus Tagaibacteriota</taxon>
    </lineage>
</organism>
<evidence type="ECO:0000313" key="1">
    <source>
        <dbReference type="EMBL" id="PIU99763.1"/>
    </source>
</evidence>
<reference evidence="2" key="1">
    <citation type="submission" date="2017-09" db="EMBL/GenBank/DDBJ databases">
        <title>Depth-based differentiation of microbial function through sediment-hosted aquifers and enrichment of novel symbionts in the deep terrestrial subsurface.</title>
        <authorList>
            <person name="Probst A.J."/>
            <person name="Ladd B."/>
            <person name="Jarett J.K."/>
            <person name="Geller-Mcgrath D.E."/>
            <person name="Sieber C.M.K."/>
            <person name="Emerson J.B."/>
            <person name="Anantharaman K."/>
            <person name="Thomas B.C."/>
            <person name="Malmstrom R."/>
            <person name="Stieglmeier M."/>
            <person name="Klingl A."/>
            <person name="Woyke T."/>
            <person name="Ryan C.M."/>
            <person name="Banfield J.F."/>
        </authorList>
    </citation>
    <scope>NUCLEOTIDE SEQUENCE [LARGE SCALE GENOMIC DNA]</scope>
</reference>